<evidence type="ECO:0000256" key="3">
    <source>
        <dbReference type="PIRNR" id="PIRNR000858"/>
    </source>
</evidence>
<dbReference type="InterPro" id="IPR037171">
    <property type="entry name" value="NagB/RpiA_transferase-like"/>
</dbReference>
<gene>
    <name evidence="4" type="ORF">J2Z34_003198</name>
</gene>
<protein>
    <submittedName>
        <fullName evidence="4">Propionate CoA-transferase</fullName>
        <ecNumber evidence="4">2.8.3.1</ecNumber>
    </submittedName>
</protein>
<dbReference type="EMBL" id="JAGGKC010000036">
    <property type="protein sequence ID" value="MBP1920683.1"/>
    <property type="molecule type" value="Genomic_DNA"/>
</dbReference>
<organism evidence="4 5">
    <name type="scientific">Youngiibacter multivorans</name>
    <dbReference type="NCBI Taxonomy" id="937251"/>
    <lineage>
        <taxon>Bacteria</taxon>
        <taxon>Bacillati</taxon>
        <taxon>Bacillota</taxon>
        <taxon>Clostridia</taxon>
        <taxon>Eubacteriales</taxon>
        <taxon>Clostridiaceae</taxon>
        <taxon>Youngiibacter</taxon>
    </lineage>
</organism>
<dbReference type="SMART" id="SM00882">
    <property type="entry name" value="CoA_trans"/>
    <property type="match status" value="2"/>
</dbReference>
<dbReference type="Gene3D" id="3.40.1080.10">
    <property type="entry name" value="Glutaconate Coenzyme A-transferase"/>
    <property type="match status" value="2"/>
</dbReference>
<dbReference type="EC" id="2.8.3.1" evidence="4"/>
<accession>A0ABS4G7Y8</accession>
<dbReference type="GO" id="GO:0018729">
    <property type="term" value="F:propionate CoA-transferase activity"/>
    <property type="evidence" value="ECO:0007669"/>
    <property type="project" value="UniProtKB-EC"/>
</dbReference>
<name>A0ABS4G7Y8_9CLOT</name>
<keyword evidence="5" id="KW-1185">Reference proteome</keyword>
<dbReference type="PANTHER" id="PTHR43293:SF1">
    <property type="entry name" value="ACETATE COA-TRANSFERASE YDIF"/>
    <property type="match status" value="1"/>
</dbReference>
<dbReference type="PANTHER" id="PTHR43293">
    <property type="entry name" value="ACETATE COA-TRANSFERASE YDIF"/>
    <property type="match status" value="1"/>
</dbReference>
<dbReference type="Pfam" id="PF01144">
    <property type="entry name" value="CoA_trans"/>
    <property type="match status" value="1"/>
</dbReference>
<reference evidence="4 5" key="1">
    <citation type="submission" date="2021-03" db="EMBL/GenBank/DDBJ databases">
        <title>Genomic Encyclopedia of Type Strains, Phase IV (KMG-IV): sequencing the most valuable type-strain genomes for metagenomic binning, comparative biology and taxonomic classification.</title>
        <authorList>
            <person name="Goeker M."/>
        </authorList>
    </citation>
    <scope>NUCLEOTIDE SEQUENCE [LARGE SCALE GENOMIC DNA]</scope>
    <source>
        <strain evidence="4 5">DSM 6139</strain>
    </source>
</reference>
<evidence type="ECO:0000313" key="5">
    <source>
        <dbReference type="Proteomes" id="UP001519271"/>
    </source>
</evidence>
<dbReference type="InterPro" id="IPR014388">
    <property type="entry name" value="3-oxoacid_CoA-transferase"/>
</dbReference>
<sequence>MSRIKFTTSREAADLIEDGSLIGTCGFLLTGAAEEVWLEMENRWKETGKPKNIGVMWASGVGDGGDVRGLNHICYEGLLTKVIGGHYGLIKKMNNLVIENKVQAYNFPQGVMCQMFRDMAAGKPGTISRVGLGTFVDPDFQGGKINDVTKEDIVQKISINGEDILFYKAQKLDYAIIRGTEADENGNISLRKEALTLESLAVAMAARNAGGKVIVQVEKIVKNGTIPPKDVKIPGILVDVVAVVKDMKNHMQTAGTQYNEDFISATGVFKEVEKDFPLDERKITARRCALEITRNDNVLNYGIGVPESVAAVLKEEGVDHLFTASVEPGIVGGIAQGGKDFGSAIAPQAIIDEPYQFDFYDGGGIDVTFLGMAQCDPHGNLNVSKFGTRLAGCGGFIDISQNAKTVVFCGSFTAGGLEVEAVDGRLVIHKEGKSKKFINKVDQITFNGEYESRKGGRKIFYITERALFQLLPEGLTLMEIAPGVDLEKDVLGQMEFAPRIADNLKTMESFIFNAGLMGLKDRL</sequence>
<proteinExistence type="inferred from homology"/>
<dbReference type="InterPro" id="IPR004165">
    <property type="entry name" value="CoA_trans_fam_I"/>
</dbReference>
<dbReference type="RefSeq" id="WP_209460845.1">
    <property type="nucleotide sequence ID" value="NZ_JAGGKC010000036.1"/>
</dbReference>
<dbReference type="SUPFAM" id="SSF100950">
    <property type="entry name" value="NagB/RpiA/CoA transferase-like"/>
    <property type="match status" value="2"/>
</dbReference>
<keyword evidence="2 3" id="KW-0808">Transferase</keyword>
<dbReference type="PIRSF" id="PIRSF000858">
    <property type="entry name" value="SCOT-t"/>
    <property type="match status" value="1"/>
</dbReference>
<comment type="similarity">
    <text evidence="1 3">Belongs to the 3-oxoacid CoA-transferase family.</text>
</comment>
<evidence type="ECO:0000313" key="4">
    <source>
        <dbReference type="EMBL" id="MBP1920683.1"/>
    </source>
</evidence>
<evidence type="ECO:0000256" key="2">
    <source>
        <dbReference type="ARBA" id="ARBA00022679"/>
    </source>
</evidence>
<comment type="caution">
    <text evidence="4">The sequence shown here is derived from an EMBL/GenBank/DDBJ whole genome shotgun (WGS) entry which is preliminary data.</text>
</comment>
<evidence type="ECO:0000256" key="1">
    <source>
        <dbReference type="ARBA" id="ARBA00007154"/>
    </source>
</evidence>
<dbReference type="Proteomes" id="UP001519271">
    <property type="component" value="Unassembled WGS sequence"/>
</dbReference>